<name>A0A1J5QJI3_9ZZZZ</name>
<sequence length="383" mass="39981">MKPRRLVYLSGTRADFGLMRRTLQALAAHPALDVSVAVTGMHLDAAYGHTVDDIVASGLRIAGRIPTDVQARDRAGMARAVAQTMLGLTELLAADPPDVLLLLGDRGEMLAGAAAALHLGIPAVHVHGGERSGTVDEPMRHAISKLATYHFAATAESRERLIAMGEEPARVFEVGAPGLDDLPAAGAQPRDAALRALGLDPQTARPYVLAVFHPVVQEAEDAAAQTEALTQGLRQAGAGADFDVIWLAPNADAGSGAIVDALQAQHWPGLRRITHLPRPQYLAALRHAAALLGNSSSGIIEAAGFGTPVVNVGSRQHLRQRNPGTVDVSPRAEDIAGALRAALQAGRGAAHNVYGDGNAAARIVQLLATLPLSPALLAKTNRY</sequence>
<comment type="caution">
    <text evidence="2">The sequence shown here is derived from an EMBL/GenBank/DDBJ whole genome shotgun (WGS) entry which is preliminary data.</text>
</comment>
<dbReference type="Gene3D" id="3.40.50.2000">
    <property type="entry name" value="Glycogen Phosphorylase B"/>
    <property type="match status" value="2"/>
</dbReference>
<dbReference type="InterPro" id="IPR020004">
    <property type="entry name" value="UDP-GlcNAc_Epase"/>
</dbReference>
<dbReference type="SUPFAM" id="SSF53756">
    <property type="entry name" value="UDP-Glycosyltransferase/glycogen phosphorylase"/>
    <property type="match status" value="1"/>
</dbReference>
<dbReference type="GO" id="GO:0006047">
    <property type="term" value="P:UDP-N-acetylglucosamine metabolic process"/>
    <property type="evidence" value="ECO:0007669"/>
    <property type="project" value="InterPro"/>
</dbReference>
<dbReference type="PANTHER" id="PTHR43174:SF3">
    <property type="entry name" value="UDP-N-ACETYLGLUCOSAMINE 2-EPIMERASE"/>
    <property type="match status" value="1"/>
</dbReference>
<dbReference type="InterPro" id="IPR003331">
    <property type="entry name" value="UDP_GlcNAc_Epimerase_2_dom"/>
</dbReference>
<dbReference type="EMBL" id="MLJW01001562">
    <property type="protein sequence ID" value="OIQ77667.1"/>
    <property type="molecule type" value="Genomic_DNA"/>
</dbReference>
<dbReference type="EC" id="3.2.1.184" evidence="2"/>
<dbReference type="GO" id="GO:0102388">
    <property type="term" value="F:UDP-N,N'-diacetylbacillosamine 2-epimerase activity"/>
    <property type="evidence" value="ECO:0007669"/>
    <property type="project" value="UniProtKB-EC"/>
</dbReference>
<feature type="domain" description="UDP-N-acetylglucosamine 2-epimerase" evidence="1">
    <location>
        <begin position="25"/>
        <end position="367"/>
    </location>
</feature>
<evidence type="ECO:0000313" key="2">
    <source>
        <dbReference type="EMBL" id="OIQ77667.1"/>
    </source>
</evidence>
<protein>
    <submittedName>
        <fullName evidence="2">UDP-N,N'-diacetylbacillosamine 2-epimerase (Hydrolyzing)</fullName>
        <ecNumber evidence="2">3.2.1.184</ecNumber>
    </submittedName>
</protein>
<reference evidence="2" key="1">
    <citation type="submission" date="2016-10" db="EMBL/GenBank/DDBJ databases">
        <title>Sequence of Gallionella enrichment culture.</title>
        <authorList>
            <person name="Poehlein A."/>
            <person name="Muehling M."/>
            <person name="Daniel R."/>
        </authorList>
    </citation>
    <scope>NUCLEOTIDE SEQUENCE</scope>
</reference>
<evidence type="ECO:0000259" key="1">
    <source>
        <dbReference type="Pfam" id="PF02350"/>
    </source>
</evidence>
<keyword evidence="2" id="KW-0326">Glycosidase</keyword>
<dbReference type="NCBIfam" id="TIGR03568">
    <property type="entry name" value="NeuC_NnaA"/>
    <property type="match status" value="1"/>
</dbReference>
<dbReference type="AlphaFoldDB" id="A0A1J5QJI3"/>
<accession>A0A1J5QJI3</accession>
<organism evidence="2">
    <name type="scientific">mine drainage metagenome</name>
    <dbReference type="NCBI Taxonomy" id="410659"/>
    <lineage>
        <taxon>unclassified sequences</taxon>
        <taxon>metagenomes</taxon>
        <taxon>ecological metagenomes</taxon>
    </lineage>
</organism>
<dbReference type="InterPro" id="IPR029767">
    <property type="entry name" value="WecB-like"/>
</dbReference>
<keyword evidence="2" id="KW-0378">Hydrolase</keyword>
<proteinExistence type="predicted"/>
<dbReference type="PANTHER" id="PTHR43174">
    <property type="entry name" value="UDP-N-ACETYLGLUCOSAMINE 2-EPIMERASE"/>
    <property type="match status" value="1"/>
</dbReference>
<dbReference type="Pfam" id="PF02350">
    <property type="entry name" value="Epimerase_2"/>
    <property type="match status" value="1"/>
</dbReference>
<gene>
    <name evidence="2" type="ORF">GALL_406360</name>
</gene>